<evidence type="ECO:0000256" key="3">
    <source>
        <dbReference type="ARBA" id="ARBA00022475"/>
    </source>
</evidence>
<dbReference type="EMBL" id="JANHNZ010000009">
    <property type="protein sequence ID" value="MCQ9210541.1"/>
    <property type="molecule type" value="Genomic_DNA"/>
</dbReference>
<evidence type="ECO:0000256" key="8">
    <source>
        <dbReference type="SAM" id="Phobius"/>
    </source>
</evidence>
<evidence type="ECO:0000256" key="4">
    <source>
        <dbReference type="ARBA" id="ARBA00022597"/>
    </source>
</evidence>
<feature type="transmembrane region" description="Helical" evidence="8">
    <location>
        <begin position="104"/>
        <end position="129"/>
    </location>
</feature>
<comment type="subcellular location">
    <subcellularLocation>
        <location evidence="1">Cell membrane</location>
        <topology evidence="1">Multi-pass membrane protein</topology>
    </subcellularLocation>
</comment>
<accession>A0ABT1WPV7</accession>
<feature type="transmembrane region" description="Helical" evidence="8">
    <location>
        <begin position="12"/>
        <end position="35"/>
    </location>
</feature>
<dbReference type="Proteomes" id="UP001059480">
    <property type="component" value="Unassembled WGS sequence"/>
</dbReference>
<name>A0ABT1WPV7_9LACT</name>
<keyword evidence="11" id="KW-1185">Reference proteome</keyword>
<evidence type="ECO:0000256" key="6">
    <source>
        <dbReference type="ARBA" id="ARBA00022989"/>
    </source>
</evidence>
<dbReference type="InterPro" id="IPR003352">
    <property type="entry name" value="PTS_EIIC"/>
</dbReference>
<keyword evidence="3" id="KW-1003">Cell membrane</keyword>
<feature type="transmembrane region" description="Helical" evidence="8">
    <location>
        <begin position="185"/>
        <end position="210"/>
    </location>
</feature>
<keyword evidence="4 10" id="KW-0762">Sugar transport</keyword>
<proteinExistence type="predicted"/>
<dbReference type="Pfam" id="PF13303">
    <property type="entry name" value="PTS_EIIC_2"/>
    <property type="match status" value="1"/>
</dbReference>
<reference evidence="10" key="3">
    <citation type="journal article" date="2023" name="Microbiol. Resour. Announc.">
        <title>Draft Genome Sequence of Granulicatella sp. Strain S8, Isolated from a Marine Fish, Seriola quinqueradiata.</title>
        <authorList>
            <person name="Lee M."/>
            <person name="Farooq A."/>
            <person name="Jeong J.B."/>
            <person name="Jung M.Y."/>
        </authorList>
    </citation>
    <scope>NUCLEOTIDE SEQUENCE</scope>
    <source>
        <strain evidence="10">S8</strain>
    </source>
</reference>
<evidence type="ECO:0000313" key="10">
    <source>
        <dbReference type="EMBL" id="MCQ9210541.1"/>
    </source>
</evidence>
<feature type="transmembrane region" description="Helical" evidence="8">
    <location>
        <begin position="316"/>
        <end position="338"/>
    </location>
</feature>
<feature type="transmembrane region" description="Helical" evidence="8">
    <location>
        <begin position="136"/>
        <end position="154"/>
    </location>
</feature>
<evidence type="ECO:0000313" key="11">
    <source>
        <dbReference type="Proteomes" id="UP001059480"/>
    </source>
</evidence>
<reference evidence="10" key="1">
    <citation type="submission" date="2022-07" db="EMBL/GenBank/DDBJ databases">
        <authorList>
            <person name="Jung M.-Y."/>
            <person name="Lee M."/>
        </authorList>
    </citation>
    <scope>NUCLEOTIDE SEQUENCE</scope>
    <source>
        <strain evidence="10">S8</strain>
    </source>
</reference>
<reference evidence="10" key="2">
    <citation type="journal article" date="2023" name="Curr. Microbiol.">
        <title>Granulicatella seriolae sp. nov., a Novel Facultative Anaerobe Isolated from Yellowtail Marine Fish.</title>
        <authorList>
            <person name="Lee M."/>
            <person name="Choi Y.J."/>
            <person name="Farooq A."/>
            <person name="Jeong J.B."/>
            <person name="Jung M.Y."/>
        </authorList>
    </citation>
    <scope>NUCLEOTIDE SEQUENCE</scope>
    <source>
        <strain evidence="10">S8</strain>
    </source>
</reference>
<evidence type="ECO:0000256" key="5">
    <source>
        <dbReference type="ARBA" id="ARBA00022692"/>
    </source>
</evidence>
<evidence type="ECO:0000256" key="7">
    <source>
        <dbReference type="ARBA" id="ARBA00023136"/>
    </source>
</evidence>
<feature type="transmembrane region" description="Helical" evidence="8">
    <location>
        <begin position="55"/>
        <end position="75"/>
    </location>
</feature>
<evidence type="ECO:0000256" key="2">
    <source>
        <dbReference type="ARBA" id="ARBA00022448"/>
    </source>
</evidence>
<dbReference type="RefSeq" id="WP_256945654.1">
    <property type="nucleotide sequence ID" value="NZ_JANHNZ010000009.1"/>
</dbReference>
<evidence type="ECO:0000259" key="9">
    <source>
        <dbReference type="Pfam" id="PF13303"/>
    </source>
</evidence>
<keyword evidence="7 8" id="KW-0472">Membrane</keyword>
<protein>
    <submittedName>
        <fullName evidence="10">PTS sugar transporter subunit IIC</fullName>
    </submittedName>
</protein>
<keyword evidence="5 8" id="KW-0812">Transmembrane</keyword>
<feature type="domain" description="Phosphotransferase system EIIC" evidence="9">
    <location>
        <begin position="15"/>
        <end position="351"/>
    </location>
</feature>
<feature type="transmembrane region" description="Helical" evidence="8">
    <location>
        <begin position="82"/>
        <end position="98"/>
    </location>
</feature>
<keyword evidence="2" id="KW-0813">Transport</keyword>
<comment type="caution">
    <text evidence="10">The sequence shown here is derived from an EMBL/GenBank/DDBJ whole genome shotgun (WGS) entry which is preliminary data.</text>
</comment>
<organism evidence="10 11">
    <name type="scientific">Granulicatella seriolae</name>
    <dbReference type="NCBI Taxonomy" id="2967226"/>
    <lineage>
        <taxon>Bacteria</taxon>
        <taxon>Bacillati</taxon>
        <taxon>Bacillota</taxon>
        <taxon>Bacilli</taxon>
        <taxon>Lactobacillales</taxon>
        <taxon>Carnobacteriaceae</taxon>
        <taxon>Granulicatella</taxon>
    </lineage>
</organism>
<feature type="transmembrane region" description="Helical" evidence="8">
    <location>
        <begin position="263"/>
        <end position="283"/>
    </location>
</feature>
<sequence length="354" mass="36201">MSQVKASITPKQFLMNILNGLALGTVVSLIPGALFGELLKVLLPVFPQGQTLLQAVTMSNSMMGIVIGVIIGLMFKFTPIQAASVGLAVIFAGGAPKFDPAVQGIVFSGTGDIINMGLTAALAVAIILLIGDKAKAYTVLVIPTVSLLVAGGIGRTILPYVQSVTVLLGQAVASLLTLQPILMSILIAMIFCFLIVSPITTVGIAVAIGISGIGSAAANLGICAAGFGLAIAGWKVNSAGTSVAHFIGSPKLSMANVLTKPKILLPMLCSAAILGALGAIFNLQGTPMSAGFGFSGLVGPINALNLAPGGWTMGNIVLITLIFLVAPVILGLIFNHLFVNVFKIIQPEDYKITI</sequence>
<evidence type="ECO:0000256" key="1">
    <source>
        <dbReference type="ARBA" id="ARBA00004651"/>
    </source>
</evidence>
<gene>
    <name evidence="10" type="ORF">NPA36_08255</name>
</gene>
<keyword evidence="6 8" id="KW-1133">Transmembrane helix</keyword>
<feature type="transmembrane region" description="Helical" evidence="8">
    <location>
        <begin position="216"/>
        <end position="234"/>
    </location>
</feature>